<accession>A0ABX3ABK8</accession>
<dbReference type="InterPro" id="IPR045936">
    <property type="entry name" value="DUF6356"/>
</dbReference>
<comment type="caution">
    <text evidence="2">The sequence shown here is derived from an EMBL/GenBank/DDBJ whole genome shotgun (WGS) entry which is preliminary data.</text>
</comment>
<keyword evidence="1" id="KW-1133">Transmembrane helix</keyword>
<dbReference type="Pfam" id="PF19883">
    <property type="entry name" value="DUF6356"/>
    <property type="match status" value="1"/>
</dbReference>
<reference evidence="2 3" key="1">
    <citation type="submission" date="2016-08" db="EMBL/GenBank/DDBJ databases">
        <title>Draft genome sequence of Candidatus Piscirickettsia litoralis, from seawater.</title>
        <authorList>
            <person name="Wan X."/>
            <person name="Lee A.J."/>
            <person name="Hou S."/>
            <person name="Donachie S.P."/>
        </authorList>
    </citation>
    <scope>NUCLEOTIDE SEQUENCE [LARGE SCALE GENOMIC DNA]</scope>
    <source>
        <strain evidence="2 3">Y2</strain>
    </source>
</reference>
<sequence length="75" mass="8628">MPNPFTQHLTDVNESYFSHMRFALRQCSRLFVAACCLIIHAFLPFILVHTASNLIDKIYKDLEAKRNCKSASKLV</sequence>
<keyword evidence="3" id="KW-1185">Reference proteome</keyword>
<name>A0ABX3ABK8_9GAMM</name>
<gene>
    <name evidence="2" type="ORF">BGC07_11950</name>
</gene>
<evidence type="ECO:0000256" key="1">
    <source>
        <dbReference type="SAM" id="Phobius"/>
    </source>
</evidence>
<dbReference type="EMBL" id="MDTU01000001">
    <property type="protein sequence ID" value="ODN43499.1"/>
    <property type="molecule type" value="Genomic_DNA"/>
</dbReference>
<evidence type="ECO:0000313" key="3">
    <source>
        <dbReference type="Proteomes" id="UP000094329"/>
    </source>
</evidence>
<evidence type="ECO:0008006" key="4">
    <source>
        <dbReference type="Google" id="ProtNLM"/>
    </source>
</evidence>
<proteinExistence type="predicted"/>
<organism evidence="2 3">
    <name type="scientific">Piscirickettsia litoralis</name>
    <dbReference type="NCBI Taxonomy" id="1891921"/>
    <lineage>
        <taxon>Bacteria</taxon>
        <taxon>Pseudomonadati</taxon>
        <taxon>Pseudomonadota</taxon>
        <taxon>Gammaproteobacteria</taxon>
        <taxon>Thiotrichales</taxon>
        <taxon>Piscirickettsiaceae</taxon>
        <taxon>Piscirickettsia</taxon>
    </lineage>
</organism>
<dbReference type="Proteomes" id="UP000094329">
    <property type="component" value="Unassembled WGS sequence"/>
</dbReference>
<keyword evidence="1" id="KW-0812">Transmembrane</keyword>
<keyword evidence="1" id="KW-0472">Membrane</keyword>
<dbReference type="RefSeq" id="WP_069313296.1">
    <property type="nucleotide sequence ID" value="NZ_MDTU01000001.1"/>
</dbReference>
<protein>
    <recommendedName>
        <fullName evidence="4">Capsule biosynthesis protein</fullName>
    </recommendedName>
</protein>
<evidence type="ECO:0000313" key="2">
    <source>
        <dbReference type="EMBL" id="ODN43499.1"/>
    </source>
</evidence>
<feature type="transmembrane region" description="Helical" evidence="1">
    <location>
        <begin position="30"/>
        <end position="51"/>
    </location>
</feature>